<dbReference type="STRING" id="1640674.SAMN05216323_103034"/>
<dbReference type="RefSeq" id="WP_092438223.1">
    <property type="nucleotide sequence ID" value="NZ_FMYP01000030.1"/>
</dbReference>
<evidence type="ECO:0000313" key="3">
    <source>
        <dbReference type="EMBL" id="SDC41296.1"/>
    </source>
</evidence>
<evidence type="ECO:0000256" key="1">
    <source>
        <dbReference type="ARBA" id="ARBA00022598"/>
    </source>
</evidence>
<dbReference type="Proteomes" id="UP000199452">
    <property type="component" value="Unassembled WGS sequence"/>
</dbReference>
<dbReference type="AlphaFoldDB" id="A0A1G6LFD2"/>
<keyword evidence="1 3" id="KW-0436">Ligase</keyword>
<evidence type="ECO:0000259" key="2">
    <source>
        <dbReference type="PROSITE" id="PS51733"/>
    </source>
</evidence>
<feature type="domain" description="BPL/LPL catalytic" evidence="2">
    <location>
        <begin position="2"/>
        <end position="183"/>
    </location>
</feature>
<dbReference type="Pfam" id="PF03099">
    <property type="entry name" value="BPL_LplA_LipB"/>
    <property type="match status" value="1"/>
</dbReference>
<name>A0A1G6LFD2_9BACT</name>
<dbReference type="OrthoDB" id="9807064at2"/>
<dbReference type="Gene3D" id="3.30.930.10">
    <property type="entry name" value="Bira Bifunctional Protein, Domain 2"/>
    <property type="match status" value="1"/>
</dbReference>
<dbReference type="GO" id="GO:0005737">
    <property type="term" value="C:cytoplasm"/>
    <property type="evidence" value="ECO:0007669"/>
    <property type="project" value="TreeGrafter"/>
</dbReference>
<dbReference type="PROSITE" id="PS51733">
    <property type="entry name" value="BPL_LPL_CATALYTIC"/>
    <property type="match status" value="1"/>
</dbReference>
<dbReference type="EMBL" id="FMYP01000030">
    <property type="protein sequence ID" value="SDC41296.1"/>
    <property type="molecule type" value="Genomic_DNA"/>
</dbReference>
<protein>
    <submittedName>
        <fullName evidence="3">BirA family transcriptional regulator, biotin operon repressor / biotin-[acetyl-CoA-carboxylase] ligase</fullName>
    </submittedName>
</protein>
<dbReference type="InterPro" id="IPR004143">
    <property type="entry name" value="BPL_LPL_catalytic"/>
</dbReference>
<accession>A0A1G6LFD2</accession>
<dbReference type="SUPFAM" id="SSF55681">
    <property type="entry name" value="Class II aaRS and biotin synthetases"/>
    <property type="match status" value="1"/>
</dbReference>
<reference evidence="3 4" key="1">
    <citation type="submission" date="2016-09" db="EMBL/GenBank/DDBJ databases">
        <authorList>
            <person name="Capua I."/>
            <person name="De Benedictis P."/>
            <person name="Joannis T."/>
            <person name="Lombin L.H."/>
            <person name="Cattoli G."/>
        </authorList>
    </citation>
    <scope>NUCLEOTIDE SEQUENCE [LARGE SCALE GENOMIC DNA]</scope>
    <source>
        <strain evidence="3 4">A7P-90m</strain>
    </source>
</reference>
<evidence type="ECO:0000313" key="4">
    <source>
        <dbReference type="Proteomes" id="UP000199452"/>
    </source>
</evidence>
<organism evidence="3 4">
    <name type="scientific">Williamwhitmania taraxaci</name>
    <dbReference type="NCBI Taxonomy" id="1640674"/>
    <lineage>
        <taxon>Bacteria</taxon>
        <taxon>Pseudomonadati</taxon>
        <taxon>Bacteroidota</taxon>
        <taxon>Bacteroidia</taxon>
        <taxon>Bacteroidales</taxon>
        <taxon>Williamwhitmaniaceae</taxon>
        <taxon>Williamwhitmania</taxon>
    </lineage>
</organism>
<dbReference type="NCBIfam" id="TIGR00121">
    <property type="entry name" value="birA_ligase"/>
    <property type="match status" value="1"/>
</dbReference>
<dbReference type="InterPro" id="IPR045864">
    <property type="entry name" value="aa-tRNA-synth_II/BPL/LPL"/>
</dbReference>
<dbReference type="PANTHER" id="PTHR12835:SF5">
    <property type="entry name" value="BIOTIN--PROTEIN LIGASE"/>
    <property type="match status" value="1"/>
</dbReference>
<dbReference type="CDD" id="cd16442">
    <property type="entry name" value="BPL"/>
    <property type="match status" value="1"/>
</dbReference>
<sequence>MSSQIQLLKYPVIDSTNSFAHQMVATQRPELETVIWAMEQSNGRGQRDNKWLVEPGKNLTFSIIIYPHYLPINRQFSLSQATAIAIAEVLSDLIPNNTVAIKWPNDIYVDDKKIGGLLLEHSIMGSSIDYSIAGIGINVNQESFPESLPNPTSMNIATKKEYDLEKLLEVLVRSFFAQMERIKAEMYEEIHADYKRRLFRKEGYHLFETDKGQFTAKIADIRQSGELILEVANGNQTAYAFKEVGYIL</sequence>
<dbReference type="InterPro" id="IPR004408">
    <property type="entry name" value="Biotin_CoA_COase_ligase"/>
</dbReference>
<dbReference type="PANTHER" id="PTHR12835">
    <property type="entry name" value="BIOTIN PROTEIN LIGASE"/>
    <property type="match status" value="1"/>
</dbReference>
<keyword evidence="4" id="KW-1185">Reference proteome</keyword>
<dbReference type="GO" id="GO:0004077">
    <property type="term" value="F:biotin--[biotin carboxyl-carrier protein] ligase activity"/>
    <property type="evidence" value="ECO:0007669"/>
    <property type="project" value="InterPro"/>
</dbReference>
<proteinExistence type="predicted"/>
<gene>
    <name evidence="3" type="ORF">SAMN05216323_103034</name>
</gene>